<feature type="domain" description="Luciferase-like" evidence="5">
    <location>
        <begin position="18"/>
        <end position="217"/>
    </location>
</feature>
<keyword evidence="3 6" id="KW-0560">Oxidoreductase</keyword>
<evidence type="ECO:0000313" key="6">
    <source>
        <dbReference type="EMBL" id="GAQ62345.1"/>
    </source>
</evidence>
<proteinExistence type="predicted"/>
<dbReference type="NCBIfam" id="TIGR03619">
    <property type="entry name" value="F420_Rv2161c"/>
    <property type="match status" value="1"/>
</dbReference>
<keyword evidence="2" id="KW-0288">FMN</keyword>
<gene>
    <name evidence="6" type="primary">luxA_1</name>
    <name evidence="6" type="ORF">SsS58_02710</name>
</gene>
<dbReference type="PANTHER" id="PTHR42847:SF4">
    <property type="entry name" value="ALKANESULFONATE MONOOXYGENASE-RELATED"/>
    <property type="match status" value="1"/>
</dbReference>
<dbReference type="AlphaFoldDB" id="A0A117EDE0"/>
<dbReference type="EC" id="1.14.14.3" evidence="6"/>
<protein>
    <submittedName>
        <fullName evidence="6">Alkanal monooxygenase alpha chain</fullName>
        <ecNumber evidence="6">1.14.14.3</ecNumber>
    </submittedName>
</protein>
<dbReference type="InterPro" id="IPR036661">
    <property type="entry name" value="Luciferase-like_sf"/>
</dbReference>
<dbReference type="Proteomes" id="UP000067448">
    <property type="component" value="Unassembled WGS sequence"/>
</dbReference>
<dbReference type="GO" id="GO:0046306">
    <property type="term" value="P:alkanesulfonate catabolic process"/>
    <property type="evidence" value="ECO:0007669"/>
    <property type="project" value="TreeGrafter"/>
</dbReference>
<dbReference type="RefSeq" id="WP_059080162.1">
    <property type="nucleotide sequence ID" value="NZ_BCMM01000011.1"/>
</dbReference>
<evidence type="ECO:0000313" key="7">
    <source>
        <dbReference type="Proteomes" id="UP000067448"/>
    </source>
</evidence>
<organism evidence="6 7">
    <name type="scientific">Streptomyces scabiei</name>
    <dbReference type="NCBI Taxonomy" id="1930"/>
    <lineage>
        <taxon>Bacteria</taxon>
        <taxon>Bacillati</taxon>
        <taxon>Actinomycetota</taxon>
        <taxon>Actinomycetes</taxon>
        <taxon>Kitasatosporales</taxon>
        <taxon>Streptomycetaceae</taxon>
        <taxon>Streptomyces</taxon>
    </lineage>
</organism>
<keyword evidence="1" id="KW-0285">Flavoprotein</keyword>
<evidence type="ECO:0000259" key="5">
    <source>
        <dbReference type="Pfam" id="PF00296"/>
    </source>
</evidence>
<evidence type="ECO:0000256" key="2">
    <source>
        <dbReference type="ARBA" id="ARBA00022643"/>
    </source>
</evidence>
<dbReference type="Pfam" id="PF00296">
    <property type="entry name" value="Bac_luciferase"/>
    <property type="match status" value="1"/>
</dbReference>
<comment type="caution">
    <text evidence="6">The sequence shown here is derived from an EMBL/GenBank/DDBJ whole genome shotgun (WGS) entry which is preliminary data.</text>
</comment>
<dbReference type="OrthoDB" id="3206024at2"/>
<evidence type="ECO:0000256" key="4">
    <source>
        <dbReference type="ARBA" id="ARBA00023033"/>
    </source>
</evidence>
<dbReference type="SUPFAM" id="SSF51679">
    <property type="entry name" value="Bacterial luciferase-like"/>
    <property type="match status" value="1"/>
</dbReference>
<evidence type="ECO:0000256" key="1">
    <source>
        <dbReference type="ARBA" id="ARBA00022630"/>
    </source>
</evidence>
<dbReference type="InterPro" id="IPR019921">
    <property type="entry name" value="Lucif-like_OxRdtase_Rv2161c"/>
</dbReference>
<keyword evidence="4 6" id="KW-0503">Monooxygenase</keyword>
<dbReference type="PANTHER" id="PTHR42847">
    <property type="entry name" value="ALKANESULFONATE MONOOXYGENASE"/>
    <property type="match status" value="1"/>
</dbReference>
<reference evidence="6 7" key="2">
    <citation type="journal article" date="2016" name="Genome Announc.">
        <title>Draft Genome Sequences of Streptomyces scabiei S58, Streptomyces turgidiscabies T45, and Streptomyces acidiscabies a10, the Pathogens of Potato Common Scab, Isolated in Japan.</title>
        <authorList>
            <person name="Tomihama T."/>
            <person name="Nishi Y."/>
            <person name="Sakai M."/>
            <person name="Ikenaga M."/>
            <person name="Okubo T."/>
            <person name="Ikeda S."/>
        </authorList>
    </citation>
    <scope>NUCLEOTIDE SEQUENCE [LARGE SCALE GENOMIC DNA]</scope>
    <source>
        <strain evidence="6 7">S58</strain>
    </source>
</reference>
<sequence length="276" mass="30510">MKFGFVMFPTQDAISPGEFGALLEDRGFESLFLPDHTHIPAVTPEGDDVAGLAPEFSKGMDPLVALGAVAQATTTLRIGTGILLVPERDPIITAKEVASVDVLSGGRLRLGVGPGWIKQELRNHGTDPDDRWHVMRERVEAMRQIWTHDIASYHGDFVDFDHVTSWPKPVQRPHPPILVAGNGPRVAERVLAYGDEWIPMLRPGVLDHIAEFKKTVRRPGSDQPLPVTLFGGELRDADSYAAVGVDRVLFWVRPLDTARMTRTVDRIALQLGHRLS</sequence>
<dbReference type="GO" id="GO:0047646">
    <property type="term" value="F:alkanal monooxygenase (FMN-linked) activity"/>
    <property type="evidence" value="ECO:0007669"/>
    <property type="project" value="UniProtKB-EC"/>
</dbReference>
<dbReference type="InterPro" id="IPR011251">
    <property type="entry name" value="Luciferase-like_dom"/>
</dbReference>
<reference evidence="7" key="3">
    <citation type="submission" date="2016-02" db="EMBL/GenBank/DDBJ databases">
        <title>Draft genome of pathogenic Streptomyces sp. in Japan.</title>
        <authorList>
            <person name="Tomihama T."/>
            <person name="Ikenaga M."/>
            <person name="Sakai M."/>
            <person name="Okubo T."/>
            <person name="Ikeda S."/>
        </authorList>
    </citation>
    <scope>NUCLEOTIDE SEQUENCE [LARGE SCALE GENOMIC DNA]</scope>
    <source>
        <strain evidence="7">S58</strain>
    </source>
</reference>
<evidence type="ECO:0000256" key="3">
    <source>
        <dbReference type="ARBA" id="ARBA00023002"/>
    </source>
</evidence>
<dbReference type="Gene3D" id="3.20.20.30">
    <property type="entry name" value="Luciferase-like domain"/>
    <property type="match status" value="1"/>
</dbReference>
<dbReference type="EMBL" id="BCMM01000011">
    <property type="protein sequence ID" value="GAQ62345.1"/>
    <property type="molecule type" value="Genomic_DNA"/>
</dbReference>
<reference evidence="7" key="1">
    <citation type="submission" date="2015-11" db="EMBL/GenBank/DDBJ databases">
        <authorList>
            <consortium name="Cross-ministerial Strategic Innovation Promotion Program (SIP) consortium"/>
            <person name="Tomihama T."/>
            <person name="Ikenaga M."/>
            <person name="Sakai M."/>
            <person name="Okubo T."/>
            <person name="Ikeda S."/>
        </authorList>
    </citation>
    <scope>NUCLEOTIDE SEQUENCE [LARGE SCALE GENOMIC DNA]</scope>
    <source>
        <strain evidence="7">S58</strain>
    </source>
</reference>
<dbReference type="GO" id="GO:0008726">
    <property type="term" value="F:alkanesulfonate monooxygenase activity"/>
    <property type="evidence" value="ECO:0007669"/>
    <property type="project" value="TreeGrafter"/>
</dbReference>
<accession>A0A117EDE0</accession>
<dbReference type="InterPro" id="IPR050172">
    <property type="entry name" value="SsuD_RutA_monooxygenase"/>
</dbReference>
<name>A0A117EDE0_STRSC</name>